<dbReference type="InParanoid" id="K2RHR0"/>
<proteinExistence type="predicted"/>
<keyword evidence="1" id="KW-0489">Methyltransferase</keyword>
<comment type="caution">
    <text evidence="1">The sequence shown here is derived from an EMBL/GenBank/DDBJ whole genome shotgun (WGS) entry which is preliminary data.</text>
</comment>
<keyword evidence="1" id="KW-0808">Transferase</keyword>
<protein>
    <submittedName>
        <fullName evidence="1">O-methyltransferase family 2</fullName>
    </submittedName>
</protein>
<dbReference type="AlphaFoldDB" id="K2RHR0"/>
<sequence length="108" mass="12224">MQNTASFWQPLEEGLLGDFMTGTPFQHDKPPMHVSKPDINPIEHVALMLKSWITMNTPALGFLGNIEAVVARLIEAFLRAWDRVPSPDVRKLEWLLPRGSRLCTMLKG</sequence>
<dbReference type="HOGENOM" id="CLU_2197465_0_0_1"/>
<name>K2RHR0_MACPH</name>
<dbReference type="VEuPathDB" id="FungiDB:MPH_13293"/>
<gene>
    <name evidence="1" type="ORF">MPH_13293</name>
</gene>
<dbReference type="EMBL" id="AHHD01000582">
    <property type="protein sequence ID" value="EKG09649.1"/>
    <property type="molecule type" value="Genomic_DNA"/>
</dbReference>
<accession>K2RHR0</accession>
<evidence type="ECO:0000313" key="1">
    <source>
        <dbReference type="EMBL" id="EKG09649.1"/>
    </source>
</evidence>
<evidence type="ECO:0000313" key="2">
    <source>
        <dbReference type="Proteomes" id="UP000007129"/>
    </source>
</evidence>
<dbReference type="GO" id="GO:0032259">
    <property type="term" value="P:methylation"/>
    <property type="evidence" value="ECO:0007669"/>
    <property type="project" value="UniProtKB-KW"/>
</dbReference>
<organism evidence="1 2">
    <name type="scientific">Macrophomina phaseolina (strain MS6)</name>
    <name type="common">Charcoal rot fungus</name>
    <dbReference type="NCBI Taxonomy" id="1126212"/>
    <lineage>
        <taxon>Eukaryota</taxon>
        <taxon>Fungi</taxon>
        <taxon>Dikarya</taxon>
        <taxon>Ascomycota</taxon>
        <taxon>Pezizomycotina</taxon>
        <taxon>Dothideomycetes</taxon>
        <taxon>Dothideomycetes incertae sedis</taxon>
        <taxon>Botryosphaeriales</taxon>
        <taxon>Botryosphaeriaceae</taxon>
        <taxon>Macrophomina</taxon>
    </lineage>
</organism>
<dbReference type="GO" id="GO:0008168">
    <property type="term" value="F:methyltransferase activity"/>
    <property type="evidence" value="ECO:0007669"/>
    <property type="project" value="UniProtKB-KW"/>
</dbReference>
<dbReference type="Proteomes" id="UP000007129">
    <property type="component" value="Unassembled WGS sequence"/>
</dbReference>
<reference evidence="1 2" key="1">
    <citation type="journal article" date="2012" name="BMC Genomics">
        <title>Tools to kill: Genome of one of the most destructive plant pathogenic fungi Macrophomina phaseolina.</title>
        <authorList>
            <person name="Islam M.S."/>
            <person name="Haque M.S."/>
            <person name="Islam M.M."/>
            <person name="Emdad E.M."/>
            <person name="Halim A."/>
            <person name="Hossen Q.M.M."/>
            <person name="Hossain M.Z."/>
            <person name="Ahmed B."/>
            <person name="Rahim S."/>
            <person name="Rahman M.S."/>
            <person name="Alam M.M."/>
            <person name="Hou S."/>
            <person name="Wan X."/>
            <person name="Saito J.A."/>
            <person name="Alam M."/>
        </authorList>
    </citation>
    <scope>NUCLEOTIDE SEQUENCE [LARGE SCALE GENOMIC DNA]</scope>
    <source>
        <strain evidence="1 2">MS6</strain>
    </source>
</reference>